<evidence type="ECO:0000256" key="2">
    <source>
        <dbReference type="ARBA" id="ARBA00022840"/>
    </source>
</evidence>
<dbReference type="GO" id="GO:0005524">
    <property type="term" value="F:ATP binding"/>
    <property type="evidence" value="ECO:0007669"/>
    <property type="project" value="UniProtKB-KW"/>
</dbReference>
<dbReference type="InterPro" id="IPR003593">
    <property type="entry name" value="AAA+_ATPase"/>
</dbReference>
<dbReference type="PANTHER" id="PTHR42794">
    <property type="entry name" value="HEMIN IMPORT ATP-BINDING PROTEIN HMUV"/>
    <property type="match status" value="1"/>
</dbReference>
<evidence type="ECO:0000256" key="1">
    <source>
        <dbReference type="ARBA" id="ARBA00022741"/>
    </source>
</evidence>
<evidence type="ECO:0000313" key="4">
    <source>
        <dbReference type="EMBL" id="GAA2213537.1"/>
    </source>
</evidence>
<organism evidence="4 5">
    <name type="scientific">Nonomuraea monospora</name>
    <dbReference type="NCBI Taxonomy" id="568818"/>
    <lineage>
        <taxon>Bacteria</taxon>
        <taxon>Bacillati</taxon>
        <taxon>Actinomycetota</taxon>
        <taxon>Actinomycetes</taxon>
        <taxon>Streptosporangiales</taxon>
        <taxon>Streptosporangiaceae</taxon>
        <taxon>Nonomuraea</taxon>
    </lineage>
</organism>
<evidence type="ECO:0000259" key="3">
    <source>
        <dbReference type="PROSITE" id="PS50893"/>
    </source>
</evidence>
<dbReference type="PROSITE" id="PS00211">
    <property type="entry name" value="ABC_TRANSPORTER_1"/>
    <property type="match status" value="1"/>
</dbReference>
<dbReference type="RefSeq" id="WP_344489308.1">
    <property type="nucleotide sequence ID" value="NZ_BAAAQX010000033.1"/>
</dbReference>
<dbReference type="SMART" id="SM00382">
    <property type="entry name" value="AAA"/>
    <property type="match status" value="1"/>
</dbReference>
<dbReference type="EMBL" id="BAAAQX010000033">
    <property type="protein sequence ID" value="GAA2213537.1"/>
    <property type="molecule type" value="Genomic_DNA"/>
</dbReference>
<dbReference type="CDD" id="cd03214">
    <property type="entry name" value="ABC_Iron-Siderophores_B12_Hemin"/>
    <property type="match status" value="1"/>
</dbReference>
<accession>A0ABN3CVQ0</accession>
<comment type="caution">
    <text evidence="4">The sequence shown here is derived from an EMBL/GenBank/DDBJ whole genome shotgun (WGS) entry which is preliminary data.</text>
</comment>
<dbReference type="SUPFAM" id="SSF52540">
    <property type="entry name" value="P-loop containing nucleoside triphosphate hydrolases"/>
    <property type="match status" value="1"/>
</dbReference>
<feature type="domain" description="ABC transporter" evidence="3">
    <location>
        <begin position="5"/>
        <end position="237"/>
    </location>
</feature>
<dbReference type="InterPro" id="IPR027417">
    <property type="entry name" value="P-loop_NTPase"/>
</dbReference>
<gene>
    <name evidence="4" type="ORF">GCM10009850_090000</name>
</gene>
<dbReference type="PANTHER" id="PTHR42794:SF2">
    <property type="entry name" value="ABC TRANSPORTER ATP-BINDING PROTEIN"/>
    <property type="match status" value="1"/>
</dbReference>
<dbReference type="InterPro" id="IPR003439">
    <property type="entry name" value="ABC_transporter-like_ATP-bd"/>
</dbReference>
<keyword evidence="1" id="KW-0547">Nucleotide-binding</keyword>
<dbReference type="Gene3D" id="3.40.50.300">
    <property type="entry name" value="P-loop containing nucleotide triphosphate hydrolases"/>
    <property type="match status" value="1"/>
</dbReference>
<reference evidence="4 5" key="1">
    <citation type="journal article" date="2019" name="Int. J. Syst. Evol. Microbiol.">
        <title>The Global Catalogue of Microorganisms (GCM) 10K type strain sequencing project: providing services to taxonomists for standard genome sequencing and annotation.</title>
        <authorList>
            <consortium name="The Broad Institute Genomics Platform"/>
            <consortium name="The Broad Institute Genome Sequencing Center for Infectious Disease"/>
            <person name="Wu L."/>
            <person name="Ma J."/>
        </authorList>
    </citation>
    <scope>NUCLEOTIDE SEQUENCE [LARGE SCALE GENOMIC DNA]</scope>
    <source>
        <strain evidence="4 5">JCM 16114</strain>
    </source>
</reference>
<keyword evidence="5" id="KW-1185">Reference proteome</keyword>
<sequence>MSSLLVLDELSATIDGAAIVRDLALDVAERQVVGLIGPNGSGKTTALRCVYRALRPSGGAVWIDGQELSRMPLRDSARVIAALTQEGRADLDFTVEEVVALGRAPHLRGNQALSARERDLCHQAMARMEVLHLAGRGVLSLSGGERQRVLVARALVQEPRLLVLDEPTNHLDLHHQIRLLSMLREPGPGVLVTLHDLNLAASACDRLAVLSHGTLVASGPPADVLTEQLLREVFGVEASVVRHPLTGVPQVLYDLGAATTTEGNPA</sequence>
<dbReference type="Proteomes" id="UP001499843">
    <property type="component" value="Unassembled WGS sequence"/>
</dbReference>
<keyword evidence="2 4" id="KW-0067">ATP-binding</keyword>
<dbReference type="PROSITE" id="PS50893">
    <property type="entry name" value="ABC_TRANSPORTER_2"/>
    <property type="match status" value="1"/>
</dbReference>
<dbReference type="Pfam" id="PF00005">
    <property type="entry name" value="ABC_tran"/>
    <property type="match status" value="1"/>
</dbReference>
<evidence type="ECO:0000313" key="5">
    <source>
        <dbReference type="Proteomes" id="UP001499843"/>
    </source>
</evidence>
<proteinExistence type="predicted"/>
<name>A0ABN3CVQ0_9ACTN</name>
<protein>
    <submittedName>
        <fullName evidence="4">ABC transporter ATP-binding protein</fullName>
    </submittedName>
</protein>
<dbReference type="InterPro" id="IPR017871">
    <property type="entry name" value="ABC_transporter-like_CS"/>
</dbReference>